<dbReference type="Pfam" id="PF00078">
    <property type="entry name" value="RVT_1"/>
    <property type="match status" value="1"/>
</dbReference>
<feature type="domain" description="Reverse transcriptase" evidence="3">
    <location>
        <begin position="1102"/>
        <end position="1283"/>
    </location>
</feature>
<dbReference type="Gene3D" id="2.40.70.10">
    <property type="entry name" value="Acid Proteases"/>
    <property type="match status" value="1"/>
</dbReference>
<evidence type="ECO:0000259" key="3">
    <source>
        <dbReference type="PROSITE" id="PS50878"/>
    </source>
</evidence>
<dbReference type="CDD" id="cd01647">
    <property type="entry name" value="RT_LTR"/>
    <property type="match status" value="1"/>
</dbReference>
<dbReference type="InterPro" id="IPR005162">
    <property type="entry name" value="Retrotrans_gag_dom"/>
</dbReference>
<evidence type="ECO:0000256" key="2">
    <source>
        <dbReference type="SAM" id="MobiDB-lite"/>
    </source>
</evidence>
<feature type="compositionally biased region" description="Low complexity" evidence="2">
    <location>
        <begin position="13"/>
        <end position="34"/>
    </location>
</feature>
<feature type="region of interest" description="Disordered" evidence="2">
    <location>
        <begin position="1"/>
        <end position="79"/>
    </location>
</feature>
<organism evidence="4">
    <name type="scientific">Sesamum radiatum</name>
    <name type="common">Black benniseed</name>
    <dbReference type="NCBI Taxonomy" id="300843"/>
    <lineage>
        <taxon>Eukaryota</taxon>
        <taxon>Viridiplantae</taxon>
        <taxon>Streptophyta</taxon>
        <taxon>Embryophyta</taxon>
        <taxon>Tracheophyta</taxon>
        <taxon>Spermatophyta</taxon>
        <taxon>Magnoliopsida</taxon>
        <taxon>eudicotyledons</taxon>
        <taxon>Gunneridae</taxon>
        <taxon>Pentapetalae</taxon>
        <taxon>asterids</taxon>
        <taxon>lamiids</taxon>
        <taxon>Lamiales</taxon>
        <taxon>Pedaliaceae</taxon>
        <taxon>Sesamum</taxon>
    </lineage>
</organism>
<gene>
    <name evidence="4" type="ORF">Sradi_7113800</name>
</gene>
<dbReference type="EMBL" id="JACGWJ010000830">
    <property type="protein sequence ID" value="KAL0287954.1"/>
    <property type="molecule type" value="Genomic_DNA"/>
</dbReference>
<feature type="region of interest" description="Disordered" evidence="2">
    <location>
        <begin position="720"/>
        <end position="739"/>
    </location>
</feature>
<dbReference type="Pfam" id="PF03732">
    <property type="entry name" value="Retrotrans_gag"/>
    <property type="match status" value="1"/>
</dbReference>
<keyword evidence="1" id="KW-0175">Coiled coil</keyword>
<dbReference type="InterPro" id="IPR043128">
    <property type="entry name" value="Rev_trsase/Diguanyl_cyclase"/>
</dbReference>
<evidence type="ECO:0000313" key="4">
    <source>
        <dbReference type="EMBL" id="KAL0287954.1"/>
    </source>
</evidence>
<accession>A0AAW2IZW8</accession>
<evidence type="ECO:0000256" key="1">
    <source>
        <dbReference type="SAM" id="Coils"/>
    </source>
</evidence>
<dbReference type="InterPro" id="IPR021109">
    <property type="entry name" value="Peptidase_aspartic_dom_sf"/>
</dbReference>
<dbReference type="PANTHER" id="PTHR33437:SF2">
    <property type="entry name" value="OS06G0361200 PROTEIN"/>
    <property type="match status" value="1"/>
</dbReference>
<dbReference type="InterPro" id="IPR043502">
    <property type="entry name" value="DNA/RNA_pol_sf"/>
</dbReference>
<dbReference type="PROSITE" id="PS50878">
    <property type="entry name" value="RT_POL"/>
    <property type="match status" value="1"/>
</dbReference>
<protein>
    <submittedName>
        <fullName evidence="4">Transposon Tf2-12 polyprotein</fullName>
    </submittedName>
</protein>
<feature type="coiled-coil region" evidence="1">
    <location>
        <begin position="95"/>
        <end position="122"/>
    </location>
</feature>
<dbReference type="PANTHER" id="PTHR33437">
    <property type="entry name" value="OS06G0361200 PROTEIN"/>
    <property type="match status" value="1"/>
</dbReference>
<dbReference type="SUPFAM" id="SSF56672">
    <property type="entry name" value="DNA/RNA polymerases"/>
    <property type="match status" value="1"/>
</dbReference>
<reference evidence="4" key="1">
    <citation type="submission" date="2020-06" db="EMBL/GenBank/DDBJ databases">
        <authorList>
            <person name="Li T."/>
            <person name="Hu X."/>
            <person name="Zhang T."/>
            <person name="Song X."/>
            <person name="Zhang H."/>
            <person name="Dai N."/>
            <person name="Sheng W."/>
            <person name="Hou X."/>
            <person name="Wei L."/>
        </authorList>
    </citation>
    <scope>NUCLEOTIDE SEQUENCE</scope>
    <source>
        <strain evidence="4">G02</strain>
        <tissue evidence="4">Leaf</tissue>
    </source>
</reference>
<feature type="region of interest" description="Disordered" evidence="2">
    <location>
        <begin position="977"/>
        <end position="1001"/>
    </location>
</feature>
<feature type="compositionally biased region" description="Acidic residues" evidence="2">
    <location>
        <begin position="991"/>
        <end position="1001"/>
    </location>
</feature>
<dbReference type="Gene3D" id="3.10.10.10">
    <property type="entry name" value="HIV Type 1 Reverse Transcriptase, subunit A, domain 1"/>
    <property type="match status" value="1"/>
</dbReference>
<dbReference type="CDD" id="cd00303">
    <property type="entry name" value="retropepsin_like"/>
    <property type="match status" value="1"/>
</dbReference>
<dbReference type="InterPro" id="IPR041577">
    <property type="entry name" value="RT_RNaseH_2"/>
</dbReference>
<reference evidence="4" key="2">
    <citation type="journal article" date="2024" name="Plant">
        <title>Genomic evolution and insights into agronomic trait innovations of Sesamum species.</title>
        <authorList>
            <person name="Miao H."/>
            <person name="Wang L."/>
            <person name="Qu L."/>
            <person name="Liu H."/>
            <person name="Sun Y."/>
            <person name="Le M."/>
            <person name="Wang Q."/>
            <person name="Wei S."/>
            <person name="Zheng Y."/>
            <person name="Lin W."/>
            <person name="Duan Y."/>
            <person name="Cao H."/>
            <person name="Xiong S."/>
            <person name="Wang X."/>
            <person name="Wei L."/>
            <person name="Li C."/>
            <person name="Ma Q."/>
            <person name="Ju M."/>
            <person name="Zhao R."/>
            <person name="Li G."/>
            <person name="Mu C."/>
            <person name="Tian Q."/>
            <person name="Mei H."/>
            <person name="Zhang T."/>
            <person name="Gao T."/>
            <person name="Zhang H."/>
        </authorList>
    </citation>
    <scope>NUCLEOTIDE SEQUENCE</scope>
    <source>
        <strain evidence="4">G02</strain>
    </source>
</reference>
<proteinExistence type="predicted"/>
<sequence length="1453" mass="164772">MDTQGKAAKLVNSKLTTSKSSSSSTRSIGVTTRSMLKKLKDSSQMTPLTEYVQKEFDSPNHASEYEEDKSPPSSPRSVSSYSLAANVAPVMVTNATTIEEQLASLTRAIEGLTKHVQEQDAQIARLIHKADNVDASHIMGKQVEAHDEAGVSTKQRYTENDKSAKELQVSSDGLIPVDQLKEFIERTIRSKIEGSSKSSLTYSKPYTPRIDSLKMPMDYQPPKFQQFDGKGNPKQHVAHFVETCNNAGTYGDHLVKQFVRSLKGNAFDWYTDLEAGSIDGWEQLEQEFLNRFYSTRRTVSMVELTNSRQWKEEPVIDYINRWRNLSLNCKDRLSEASAIEMCIQGMHWGLRYILQGILPKSFEELATRAHDMELSMIASGVEGPPIQELRRTKEKQEVKKGGKRFSKTPSKESMAVNVAPFKLKGIVKNNVAPKNNVPYEKPQRKLTLKEMQARQYPFLDSDVSGIFDDLLEANLIDLPEMKRPEEAERKDDPTYCKYHRLVGHAIQDCFVFKDKVMQLARQGKISLEEDSEETNVVTIKNRYFNDNEDACNTTHGDDTEDTLLEKEDSTDADDCMSTITFTDKDLLLGSKPHNRPLFVAGYVREQKVNRILIDGGSAVNILPLRILKELEIPIDELSNSRLMIQGFNQGGQRAVGIIRMQLTMEDMVSTALFHVIDAKTSYNMLLVKKVLGDSKPFTEAESHFADAKYYIEGAKKVKEVSPSEEPKSCGNQSTKKNDSSIMKAELSKDLTLPLIQINLKQPSKPPLKGFVPSTQEEREGHEALAIDGEGFDPKAFKLLVKAGYNPKEKLSLGKLPPEATGKKLHGLNATQMMLKEKGYAIQDSRVGLGFTPPKPVRIAIKRVSSNYVAEGFSSTEDDKGKENLRESVFNRLGPHREALHETNKQSVFDRLGPRQRMRCQKKGMFKVTTPSKKKIKFSHTRKLRSLIPSRMKRQTTLAISCGEVLKVKAQTMIFTQVQSDDEDDREKHGEIEEEDAEDAPVELEEGVKATVDELKEVNLGNTEDPRPIYTSASLTQEEEEAYIELLHEFKDVFAWSYNEMPGLDPKVAVHHLSVKKGARPVKQGQRRFRPELIPLIENEVNKLIEVGFIREVKYPMWISSIPVRKKNGQIRVCVDFRDLNNACPKDDFPLPIAELMIDATTGHEALSFMDGSSGYNQIRMAPADEELTAFRTPKGIYCYKVMPFGLKNAGATYQRAMQRIFDDMLHKNVECYVDDLVVKSKKREDHLYDLRKVFERLRRYQLKMNPSKCAFGVTSGKFLRFIVRQRGIEIEQAKIDAILRMPEPRNIHELKSLQGKLAYLRMFISNLAGRCQPFSRLMKKDVPFEWDEACDKAFKSKSYLMKPPVLVAPVHGRPLILYVAAQERSVGILLAQKNDEGKENALYYLSRTMTPNELKYSPIEKLCLALIFAIQKLKHYFQSHSIHLVSKANPLKP</sequence>
<comment type="caution">
    <text evidence="4">The sequence shown here is derived from an EMBL/GenBank/DDBJ whole genome shotgun (WGS) entry which is preliminary data.</text>
</comment>
<dbReference type="Pfam" id="PF17919">
    <property type="entry name" value="RT_RNaseH_2"/>
    <property type="match status" value="1"/>
</dbReference>
<dbReference type="InterPro" id="IPR000477">
    <property type="entry name" value="RT_dom"/>
</dbReference>
<name>A0AAW2IZW8_SESRA</name>
<dbReference type="Gene3D" id="3.30.70.270">
    <property type="match status" value="2"/>
</dbReference>